<feature type="domain" description="4Fe-4S ferredoxin-type" evidence="8">
    <location>
        <begin position="134"/>
        <end position="163"/>
    </location>
</feature>
<dbReference type="SUPFAM" id="SSF54862">
    <property type="entry name" value="4Fe-4S ferredoxins"/>
    <property type="match status" value="1"/>
</dbReference>
<comment type="caution">
    <text evidence="9">The sequence shown here is derived from an EMBL/GenBank/DDBJ whole genome shotgun (WGS) entry which is preliminary data.</text>
</comment>
<name>A0A0C2YVC9_PARME</name>
<dbReference type="EMBL" id="JXSL01000027">
    <property type="protein sequence ID" value="KIL98640.1"/>
    <property type="molecule type" value="Genomic_DNA"/>
</dbReference>
<evidence type="ECO:0000256" key="3">
    <source>
        <dbReference type="ARBA" id="ARBA00022723"/>
    </source>
</evidence>
<keyword evidence="10" id="KW-1185">Reference proteome</keyword>
<dbReference type="InterPro" id="IPR050572">
    <property type="entry name" value="Fe-S_Ferredoxin"/>
</dbReference>
<dbReference type="InterPro" id="IPR017896">
    <property type="entry name" value="4Fe4S_Fe-S-bd"/>
</dbReference>
<dbReference type="InterPro" id="IPR004496">
    <property type="entry name" value="NapF"/>
</dbReference>
<dbReference type="CDD" id="cd10564">
    <property type="entry name" value="NapF_like"/>
    <property type="match status" value="1"/>
</dbReference>
<dbReference type="AlphaFoldDB" id="A0A0C2YVC9"/>
<evidence type="ECO:0000256" key="4">
    <source>
        <dbReference type="ARBA" id="ARBA00022737"/>
    </source>
</evidence>
<evidence type="ECO:0000259" key="8">
    <source>
        <dbReference type="PROSITE" id="PS51379"/>
    </source>
</evidence>
<dbReference type="OrthoDB" id="9800445at2"/>
<reference evidence="9 10" key="1">
    <citation type="submission" date="2015-01" db="EMBL/GenBank/DDBJ databases">
        <title>Genome Sequence of Magnetospirillum magnetotacticum Strain MS-1.</title>
        <authorList>
            <person name="Marinov G.K."/>
            <person name="Smalley M.D."/>
            <person name="DeSalvo G."/>
        </authorList>
    </citation>
    <scope>NUCLEOTIDE SEQUENCE [LARGE SCALE GENOMIC DNA]</scope>
    <source>
        <strain evidence="9 10">MS-1</strain>
    </source>
</reference>
<dbReference type="Pfam" id="PF12837">
    <property type="entry name" value="Fer4_6"/>
    <property type="match status" value="1"/>
</dbReference>
<evidence type="ECO:0000256" key="1">
    <source>
        <dbReference type="ARBA" id="ARBA00022448"/>
    </source>
</evidence>
<dbReference type="InterPro" id="IPR017900">
    <property type="entry name" value="4Fe4S_Fe_S_CS"/>
</dbReference>
<dbReference type="PANTHER" id="PTHR43687">
    <property type="entry name" value="ADENYLYLSULFATE REDUCTASE, BETA SUBUNIT"/>
    <property type="match status" value="1"/>
</dbReference>
<evidence type="ECO:0000256" key="6">
    <source>
        <dbReference type="ARBA" id="ARBA00023004"/>
    </source>
</evidence>
<dbReference type="PROSITE" id="PS00198">
    <property type="entry name" value="4FE4S_FER_1"/>
    <property type="match status" value="1"/>
</dbReference>
<keyword evidence="3" id="KW-0479">Metal-binding</keyword>
<gene>
    <name evidence="9" type="ORF">CCC_02090</name>
</gene>
<evidence type="ECO:0000313" key="10">
    <source>
        <dbReference type="Proteomes" id="UP000031971"/>
    </source>
</evidence>
<dbReference type="PROSITE" id="PS51379">
    <property type="entry name" value="4FE4S_FER_2"/>
    <property type="match status" value="3"/>
</dbReference>
<feature type="domain" description="4Fe-4S ferredoxin-type" evidence="8">
    <location>
        <begin position="27"/>
        <end position="56"/>
    </location>
</feature>
<keyword evidence="5" id="KW-0249">Electron transport</keyword>
<accession>A0A0C2YVC9</accession>
<dbReference type="STRING" id="272627.CCC_02090"/>
<dbReference type="PANTHER" id="PTHR43687:SF6">
    <property type="entry name" value="L-ASPARTATE SEMIALDEHYDE SULFURTRANSFERASE IRON-SULFUR SUBUNIT"/>
    <property type="match status" value="1"/>
</dbReference>
<organism evidence="9 10">
    <name type="scientific">Paramagnetospirillum magnetotacticum MS-1</name>
    <dbReference type="NCBI Taxonomy" id="272627"/>
    <lineage>
        <taxon>Bacteria</taxon>
        <taxon>Pseudomonadati</taxon>
        <taxon>Pseudomonadota</taxon>
        <taxon>Alphaproteobacteria</taxon>
        <taxon>Rhodospirillales</taxon>
        <taxon>Magnetospirillaceae</taxon>
        <taxon>Paramagnetospirillum</taxon>
    </lineage>
</organism>
<dbReference type="GO" id="GO:0051539">
    <property type="term" value="F:4 iron, 4 sulfur cluster binding"/>
    <property type="evidence" value="ECO:0007669"/>
    <property type="project" value="UniProtKB-KW"/>
</dbReference>
<dbReference type="RefSeq" id="WP_082036575.1">
    <property type="nucleotide sequence ID" value="NZ_JXSL01000027.1"/>
</dbReference>
<keyword evidence="7" id="KW-0411">Iron-sulfur</keyword>
<evidence type="ECO:0000256" key="5">
    <source>
        <dbReference type="ARBA" id="ARBA00022982"/>
    </source>
</evidence>
<evidence type="ECO:0000256" key="2">
    <source>
        <dbReference type="ARBA" id="ARBA00022485"/>
    </source>
</evidence>
<keyword evidence="6" id="KW-0408">Iron</keyword>
<keyword evidence="4" id="KW-0677">Repeat</keyword>
<dbReference type="Proteomes" id="UP000031971">
    <property type="component" value="Unassembled WGS sequence"/>
</dbReference>
<feature type="domain" description="4Fe-4S ferredoxin-type" evidence="8">
    <location>
        <begin position="57"/>
        <end position="88"/>
    </location>
</feature>
<dbReference type="GO" id="GO:0046872">
    <property type="term" value="F:metal ion binding"/>
    <property type="evidence" value="ECO:0007669"/>
    <property type="project" value="UniProtKB-KW"/>
</dbReference>
<keyword evidence="1" id="KW-0813">Transport</keyword>
<evidence type="ECO:0000313" key="9">
    <source>
        <dbReference type="EMBL" id="KIL98640.1"/>
    </source>
</evidence>
<dbReference type="Gene3D" id="3.30.70.20">
    <property type="match status" value="2"/>
</dbReference>
<keyword evidence="2" id="KW-0004">4Fe-4S</keyword>
<evidence type="ECO:0000256" key="7">
    <source>
        <dbReference type="ARBA" id="ARBA00023014"/>
    </source>
</evidence>
<protein>
    <submittedName>
        <fullName evidence="9">Ferredoxin-type protein NapF (Periplasmic nitrate reductase)</fullName>
    </submittedName>
</protein>
<sequence>MSGLLSRRTLLTRRTEARAPSGPRPPWSVARFAEVCDGCGACLSSCLEHCLAKGADGLPVVDFAQGGCTFCGACDAACAPRAIDRAAADGLDRLPVLARLGASCISIQGVTCRLCGDPCLVRAIAFRPLPGGRVLPEIADQSCNGCGICVSACPVGALSMVAQAPSVRGLS</sequence>
<proteinExistence type="predicted"/>